<comment type="caution">
    <text evidence="15">The sequence shown here is derived from an EMBL/GenBank/DDBJ whole genome shotgun (WGS) entry which is preliminary data.</text>
</comment>
<dbReference type="EMBL" id="PNHF01000031">
    <property type="protein sequence ID" value="PMC61370.1"/>
    <property type="molecule type" value="Genomic_DNA"/>
</dbReference>
<dbReference type="Pfam" id="PF13246">
    <property type="entry name" value="Cation_ATPase"/>
    <property type="match status" value="1"/>
</dbReference>
<dbReference type="InterPro" id="IPR004014">
    <property type="entry name" value="ATPase_P-typ_cation-transptr_N"/>
</dbReference>
<evidence type="ECO:0000256" key="11">
    <source>
        <dbReference type="ARBA" id="ARBA00049360"/>
    </source>
</evidence>
<comment type="subcellular location">
    <subcellularLocation>
        <location evidence="1">Cell membrane</location>
        <topology evidence="1">Multi-pass membrane protein</topology>
    </subcellularLocation>
</comment>
<dbReference type="InterPro" id="IPR018303">
    <property type="entry name" value="ATPase_P-typ_P_site"/>
</dbReference>
<dbReference type="SUPFAM" id="SSF56784">
    <property type="entry name" value="HAD-like"/>
    <property type="match status" value="1"/>
</dbReference>
<evidence type="ECO:0000256" key="3">
    <source>
        <dbReference type="ARBA" id="ARBA00022553"/>
    </source>
</evidence>
<dbReference type="FunFam" id="2.70.150.10:FF:000160">
    <property type="entry name" value="Sarcoplasmic/endoplasmic reticulum calcium ATPase 1"/>
    <property type="match status" value="1"/>
</dbReference>
<name>A0A2N6SWC5_9CORY</name>
<dbReference type="InterPro" id="IPR050510">
    <property type="entry name" value="Cation_transp_ATPase_P-type"/>
</dbReference>
<evidence type="ECO:0000256" key="6">
    <source>
        <dbReference type="ARBA" id="ARBA00022840"/>
    </source>
</evidence>
<dbReference type="GO" id="GO:0005886">
    <property type="term" value="C:plasma membrane"/>
    <property type="evidence" value="ECO:0007669"/>
    <property type="project" value="UniProtKB-SubCell"/>
</dbReference>
<feature type="transmembrane region" description="Helical" evidence="13">
    <location>
        <begin position="289"/>
        <end position="317"/>
    </location>
</feature>
<comment type="similarity">
    <text evidence="2">Belongs to the cation transport ATPase (P-type) (TC 3.A.3) family. Type IIA subfamily.</text>
</comment>
<comment type="catalytic activity">
    <reaction evidence="11">
        <text>ATP + H2O = ADP + phosphate + H(+)</text>
        <dbReference type="Rhea" id="RHEA:13065"/>
        <dbReference type="ChEBI" id="CHEBI:15377"/>
        <dbReference type="ChEBI" id="CHEBI:15378"/>
        <dbReference type="ChEBI" id="CHEBI:30616"/>
        <dbReference type="ChEBI" id="CHEBI:43474"/>
        <dbReference type="ChEBI" id="CHEBI:456216"/>
    </reaction>
</comment>
<evidence type="ECO:0000256" key="13">
    <source>
        <dbReference type="SAM" id="Phobius"/>
    </source>
</evidence>
<dbReference type="AlphaFoldDB" id="A0A2N6SWC5"/>
<evidence type="ECO:0000256" key="8">
    <source>
        <dbReference type="ARBA" id="ARBA00022967"/>
    </source>
</evidence>
<dbReference type="GO" id="GO:0005524">
    <property type="term" value="F:ATP binding"/>
    <property type="evidence" value="ECO:0007669"/>
    <property type="project" value="UniProtKB-KW"/>
</dbReference>
<feature type="domain" description="Cation-transporting P-type ATPase N-terminal" evidence="14">
    <location>
        <begin position="25"/>
        <end position="98"/>
    </location>
</feature>
<dbReference type="Gene3D" id="3.40.50.1000">
    <property type="entry name" value="HAD superfamily/HAD-like"/>
    <property type="match status" value="1"/>
</dbReference>
<dbReference type="InterPro" id="IPR023298">
    <property type="entry name" value="ATPase_P-typ_TM_dom_sf"/>
</dbReference>
<dbReference type="Pfam" id="PF08282">
    <property type="entry name" value="Hydrolase_3"/>
    <property type="match status" value="1"/>
</dbReference>
<dbReference type="PANTHER" id="PTHR43294:SF20">
    <property type="entry name" value="P-TYPE ATPASE"/>
    <property type="match status" value="1"/>
</dbReference>
<evidence type="ECO:0000256" key="12">
    <source>
        <dbReference type="SAM" id="MobiDB-lite"/>
    </source>
</evidence>
<dbReference type="Gene3D" id="1.20.1110.10">
    <property type="entry name" value="Calcium-transporting ATPase, transmembrane domain"/>
    <property type="match status" value="1"/>
</dbReference>
<evidence type="ECO:0000256" key="1">
    <source>
        <dbReference type="ARBA" id="ARBA00004651"/>
    </source>
</evidence>
<dbReference type="GO" id="GO:1990573">
    <property type="term" value="P:potassium ion import across plasma membrane"/>
    <property type="evidence" value="ECO:0007669"/>
    <property type="project" value="TreeGrafter"/>
</dbReference>
<dbReference type="SMART" id="SM00831">
    <property type="entry name" value="Cation_ATPase_N"/>
    <property type="match status" value="1"/>
</dbReference>
<dbReference type="SUPFAM" id="SSF81660">
    <property type="entry name" value="Metal cation-transporting ATPase, ATP-binding domain N"/>
    <property type="match status" value="1"/>
</dbReference>
<dbReference type="GO" id="GO:0036376">
    <property type="term" value="P:sodium ion export across plasma membrane"/>
    <property type="evidence" value="ECO:0007669"/>
    <property type="project" value="TreeGrafter"/>
</dbReference>
<evidence type="ECO:0000313" key="16">
    <source>
        <dbReference type="Proteomes" id="UP000235363"/>
    </source>
</evidence>
<dbReference type="InterPro" id="IPR044492">
    <property type="entry name" value="P_typ_ATPase_HD_dom"/>
</dbReference>
<evidence type="ECO:0000313" key="15">
    <source>
        <dbReference type="EMBL" id="PMC61370.1"/>
    </source>
</evidence>
<dbReference type="Pfam" id="PF00122">
    <property type="entry name" value="E1-E2_ATPase"/>
    <property type="match status" value="1"/>
</dbReference>
<feature type="transmembrane region" description="Helical" evidence="13">
    <location>
        <begin position="102"/>
        <end position="118"/>
    </location>
</feature>
<feature type="transmembrane region" description="Helical" evidence="13">
    <location>
        <begin position="262"/>
        <end position="283"/>
    </location>
</feature>
<evidence type="ECO:0000259" key="14">
    <source>
        <dbReference type="SMART" id="SM00831"/>
    </source>
</evidence>
<keyword evidence="4 13" id="KW-0812">Transmembrane</keyword>
<dbReference type="PRINTS" id="PR00119">
    <property type="entry name" value="CATATPASE"/>
</dbReference>
<keyword evidence="5" id="KW-0547">Nucleotide-binding</keyword>
<dbReference type="InterPro" id="IPR059000">
    <property type="entry name" value="ATPase_P-type_domA"/>
</dbReference>
<organism evidence="15 16">
    <name type="scientific">Corynebacterium xerosis</name>
    <dbReference type="NCBI Taxonomy" id="1725"/>
    <lineage>
        <taxon>Bacteria</taxon>
        <taxon>Bacillati</taxon>
        <taxon>Actinomycetota</taxon>
        <taxon>Actinomycetes</taxon>
        <taxon>Mycobacteriales</taxon>
        <taxon>Corynebacteriaceae</taxon>
        <taxon>Corynebacterium</taxon>
    </lineage>
</organism>
<evidence type="ECO:0000256" key="2">
    <source>
        <dbReference type="ARBA" id="ARBA00005675"/>
    </source>
</evidence>
<keyword evidence="8" id="KW-1278">Translocase</keyword>
<protein>
    <submittedName>
        <fullName evidence="15">Carbonate dehydratase</fullName>
    </submittedName>
</protein>
<dbReference type="InterPro" id="IPR023299">
    <property type="entry name" value="ATPase_P-typ_cyto_dom_N"/>
</dbReference>
<dbReference type="GO" id="GO:0005391">
    <property type="term" value="F:P-type sodium:potassium-exchanging transporter activity"/>
    <property type="evidence" value="ECO:0007669"/>
    <property type="project" value="TreeGrafter"/>
</dbReference>
<dbReference type="Proteomes" id="UP000235363">
    <property type="component" value="Unassembled WGS sequence"/>
</dbReference>
<dbReference type="GO" id="GO:0006883">
    <property type="term" value="P:intracellular sodium ion homeostasis"/>
    <property type="evidence" value="ECO:0007669"/>
    <property type="project" value="TreeGrafter"/>
</dbReference>
<dbReference type="NCBIfam" id="TIGR01494">
    <property type="entry name" value="ATPase_P-type"/>
    <property type="match status" value="2"/>
</dbReference>
<dbReference type="InterPro" id="IPR008250">
    <property type="entry name" value="ATPase_P-typ_transduc_dom_A_sf"/>
</dbReference>
<keyword evidence="10 13" id="KW-0472">Membrane</keyword>
<dbReference type="Gene3D" id="3.40.1110.10">
    <property type="entry name" value="Calcium-transporting ATPase, cytoplasmic domain N"/>
    <property type="match status" value="1"/>
</dbReference>
<dbReference type="GO" id="GO:1902600">
    <property type="term" value="P:proton transmembrane transport"/>
    <property type="evidence" value="ECO:0007669"/>
    <property type="project" value="TreeGrafter"/>
</dbReference>
<evidence type="ECO:0000256" key="10">
    <source>
        <dbReference type="ARBA" id="ARBA00023136"/>
    </source>
</evidence>
<feature type="region of interest" description="Disordered" evidence="12">
    <location>
        <begin position="1"/>
        <end position="21"/>
    </location>
</feature>
<keyword evidence="7" id="KW-0460">Magnesium</keyword>
<feature type="transmembrane region" description="Helical" evidence="13">
    <location>
        <begin position="859"/>
        <end position="879"/>
    </location>
</feature>
<dbReference type="InterPro" id="IPR023214">
    <property type="entry name" value="HAD_sf"/>
</dbReference>
<dbReference type="SUPFAM" id="SSF81665">
    <property type="entry name" value="Calcium ATPase, transmembrane domain M"/>
    <property type="match status" value="1"/>
</dbReference>
<evidence type="ECO:0000256" key="9">
    <source>
        <dbReference type="ARBA" id="ARBA00022989"/>
    </source>
</evidence>
<proteinExistence type="inferred from homology"/>
<reference evidence="15 16" key="1">
    <citation type="submission" date="2017-09" db="EMBL/GenBank/DDBJ databases">
        <title>Bacterial strain isolated from the female urinary microbiota.</title>
        <authorList>
            <person name="Thomas-White K."/>
            <person name="Kumar N."/>
            <person name="Forster S."/>
            <person name="Putonti C."/>
            <person name="Lawley T."/>
            <person name="Wolfe A.J."/>
        </authorList>
    </citation>
    <scope>NUCLEOTIDE SEQUENCE [LARGE SCALE GENOMIC DNA]</scope>
    <source>
        <strain evidence="15 16">UMB0908</strain>
    </source>
</reference>
<dbReference type="InterPro" id="IPR036412">
    <property type="entry name" value="HAD-like_sf"/>
</dbReference>
<dbReference type="SFLD" id="SFLDG00002">
    <property type="entry name" value="C1.7:_P-type_atpase_like"/>
    <property type="match status" value="1"/>
</dbReference>
<dbReference type="Pfam" id="PF00690">
    <property type="entry name" value="Cation_ATPase_N"/>
    <property type="match status" value="1"/>
</dbReference>
<dbReference type="InterPro" id="IPR001757">
    <property type="entry name" value="P_typ_ATPase"/>
</dbReference>
<dbReference type="InterPro" id="IPR006068">
    <property type="entry name" value="ATPase_P-typ_cation-transptr_C"/>
</dbReference>
<feature type="transmembrane region" description="Helical" evidence="13">
    <location>
        <begin position="748"/>
        <end position="769"/>
    </location>
</feature>
<accession>A0A2N6SWC5</accession>
<gene>
    <name evidence="15" type="ORF">CJ204_11310</name>
</gene>
<dbReference type="SFLD" id="SFLDS00003">
    <property type="entry name" value="Haloacid_Dehalogenase"/>
    <property type="match status" value="1"/>
</dbReference>
<feature type="transmembrane region" description="Helical" evidence="13">
    <location>
        <begin position="822"/>
        <end position="839"/>
    </location>
</feature>
<dbReference type="GO" id="GO:0016887">
    <property type="term" value="F:ATP hydrolysis activity"/>
    <property type="evidence" value="ECO:0007669"/>
    <property type="project" value="InterPro"/>
</dbReference>
<feature type="transmembrane region" description="Helical" evidence="13">
    <location>
        <begin position="891"/>
        <end position="911"/>
    </location>
</feature>
<dbReference type="FunFam" id="3.40.50.1000:FF:000028">
    <property type="entry name" value="Calcium-transporting P-type ATPase, putative"/>
    <property type="match status" value="1"/>
</dbReference>
<feature type="transmembrane region" description="Helical" evidence="13">
    <location>
        <begin position="718"/>
        <end position="742"/>
    </location>
</feature>
<sequence length="926" mass="97807">MTHTVSEPPQPDRAVDDDARAAVGTAHARPVDAVLAELGVTDAGLSGPEAAERLDRYGPNRLPEAEPDPAWLRLARHFNDVLIYVLLAAAVLKAVLGEWVDMAVILAVAVINAVIGFVQEGRAQRALEGLRTMLSLTAHVRRDGRWSEVEADTLVPGDVVRLKSGDRVPADLRVVAATELRTEESGLTGESEPVNKQTEPVDEDAGIGDRFCVAYSGSLVVSGRGTGVVVATGPQTEIGRISSMIDSVEQLQTPLERKIHRFSVLLSKIILGVAVLMMVFGGTVHDYPIALLLTAAVAFAVAAIPEGLPAVVTITLARGVQHMAGRNAITRRLTSVETLGSVTVICSDKTGTLTKNEMTVQDVVTPARAYEVEGLGYEPSGRVTAEGRDATLDADADLRALVTAMAVANDSTLAEQEGRWSVVGEPTEGALLALAAKVGFDADGHERLAAVPFESEHKLMATLDRTPEGHVVVHVKGAPDRVMDRCATELGPDGQPHALDRAAWDARVEELGARGLRVLAAARRTAEQGANESGDQTLTLGDLDGDLVLLGVVGILDPPLPEAIDAVAEAKEAGIRVKMITGDHTGTATAIGRQMGIIDTSTDTADEAITGRELDAASDEDLRGIVRRYDTFARVSPEHKLRLVQALQANGEVVAMTGDGVNDAPALRRADVGVAMGIKGTEATKEAAEIVLADDNFATIEKAVEEGRRTFDNIQKSIVFLLPTNGAQSLVLLTAVMLGLALPLAPVQILWVNLIAGVTLSLALAFEPAEPDVMRRPPRIPGGAIVDKAALAQIALASLLIGGATWAMYYLARGQGIADAQAQTLAVTTLAMGQVGYLFNCRNLRGSSLRLGQWFSNKVVWLSVAALLALQALFVYAPVMNTLFGSAPLPASYWGLTLGIAVGVFLVVEVAKAALRRVFPPTLTAS</sequence>
<dbReference type="PROSITE" id="PS00154">
    <property type="entry name" value="ATPASE_E1_E2"/>
    <property type="match status" value="1"/>
</dbReference>
<dbReference type="PRINTS" id="PR00121">
    <property type="entry name" value="NAKATPASE"/>
</dbReference>
<evidence type="ECO:0000256" key="7">
    <source>
        <dbReference type="ARBA" id="ARBA00022842"/>
    </source>
</evidence>
<keyword evidence="3" id="KW-0597">Phosphoprotein</keyword>
<dbReference type="Gene3D" id="2.70.150.10">
    <property type="entry name" value="Calcium-transporting ATPase, cytoplasmic transduction domain A"/>
    <property type="match status" value="1"/>
</dbReference>
<evidence type="ECO:0000256" key="4">
    <source>
        <dbReference type="ARBA" id="ARBA00022692"/>
    </source>
</evidence>
<dbReference type="SFLD" id="SFLDF00027">
    <property type="entry name" value="p-type_atpase"/>
    <property type="match status" value="1"/>
</dbReference>
<dbReference type="SUPFAM" id="SSF81653">
    <property type="entry name" value="Calcium ATPase, transduction domain A"/>
    <property type="match status" value="1"/>
</dbReference>
<dbReference type="PANTHER" id="PTHR43294">
    <property type="entry name" value="SODIUM/POTASSIUM-TRANSPORTING ATPASE SUBUNIT ALPHA"/>
    <property type="match status" value="1"/>
</dbReference>
<feature type="transmembrane region" description="Helical" evidence="13">
    <location>
        <begin position="790"/>
        <end position="810"/>
    </location>
</feature>
<keyword evidence="6" id="KW-0067">ATP-binding</keyword>
<dbReference type="Pfam" id="PF00689">
    <property type="entry name" value="Cation_ATPase_C"/>
    <property type="match status" value="1"/>
</dbReference>
<dbReference type="GO" id="GO:0030007">
    <property type="term" value="P:intracellular potassium ion homeostasis"/>
    <property type="evidence" value="ECO:0007669"/>
    <property type="project" value="TreeGrafter"/>
</dbReference>
<keyword evidence="9 13" id="KW-1133">Transmembrane helix</keyword>
<dbReference type="RefSeq" id="WP_102214391.1">
    <property type="nucleotide sequence ID" value="NZ_PNHF01000031.1"/>
</dbReference>
<evidence type="ECO:0000256" key="5">
    <source>
        <dbReference type="ARBA" id="ARBA00022741"/>
    </source>
</evidence>